<evidence type="ECO:0000313" key="3">
    <source>
        <dbReference type="Proteomes" id="UP000029868"/>
    </source>
</evidence>
<protein>
    <submittedName>
        <fullName evidence="2">GCN5-related N-acetyltransferase</fullName>
    </submittedName>
</protein>
<dbReference type="InterPro" id="IPR041496">
    <property type="entry name" value="YitH/HolE_GNAT"/>
</dbReference>
<dbReference type="PANTHER" id="PTHR47237:SF1">
    <property type="entry name" value="SLL0310 PROTEIN"/>
    <property type="match status" value="1"/>
</dbReference>
<dbReference type="OrthoDB" id="20916at2"/>
<dbReference type="Gene3D" id="3.40.630.30">
    <property type="match status" value="1"/>
</dbReference>
<dbReference type="AlphaFoldDB" id="A0A099KMB1"/>
<evidence type="ECO:0000313" key="2">
    <source>
        <dbReference type="EMBL" id="KGJ91904.1"/>
    </source>
</evidence>
<keyword evidence="2" id="KW-0808">Transferase</keyword>
<dbReference type="EMBL" id="JQEC01000039">
    <property type="protein sequence ID" value="KGJ91904.1"/>
    <property type="molecule type" value="Genomic_DNA"/>
</dbReference>
<dbReference type="SUPFAM" id="SSF55729">
    <property type="entry name" value="Acyl-CoA N-acyltransferases (Nat)"/>
    <property type="match status" value="1"/>
</dbReference>
<dbReference type="Proteomes" id="UP000029868">
    <property type="component" value="Unassembled WGS sequence"/>
</dbReference>
<evidence type="ECO:0000259" key="1">
    <source>
        <dbReference type="PROSITE" id="PS51186"/>
    </source>
</evidence>
<dbReference type="PATRIC" id="fig|28229.3.peg.2780"/>
<dbReference type="InterPro" id="IPR052729">
    <property type="entry name" value="Acyl/Acetyltrans_Enzymes"/>
</dbReference>
<reference evidence="2 3" key="1">
    <citation type="submission" date="2014-08" db="EMBL/GenBank/DDBJ databases">
        <title>Genomic and Phenotypic Diversity of Colwellia psychrerythraea strains from Disparate Marine Basins.</title>
        <authorList>
            <person name="Techtmann S.M."/>
            <person name="Stelling S.C."/>
            <person name="Utturkar S.M."/>
            <person name="Alshibli N."/>
            <person name="Harris A."/>
            <person name="Brown S.D."/>
            <person name="Hazen T.C."/>
        </authorList>
    </citation>
    <scope>NUCLEOTIDE SEQUENCE [LARGE SCALE GENOMIC DNA]</scope>
    <source>
        <strain evidence="2 3">GAB14E</strain>
    </source>
</reference>
<feature type="domain" description="N-acetyltransferase" evidence="1">
    <location>
        <begin position="6"/>
        <end position="143"/>
    </location>
</feature>
<dbReference type="Pfam" id="PF00583">
    <property type="entry name" value="Acetyltransf_1"/>
    <property type="match status" value="1"/>
</dbReference>
<comment type="caution">
    <text evidence="2">The sequence shown here is derived from an EMBL/GenBank/DDBJ whole genome shotgun (WGS) entry which is preliminary data.</text>
</comment>
<dbReference type="InterPro" id="IPR016181">
    <property type="entry name" value="Acyl_CoA_acyltransferase"/>
</dbReference>
<gene>
    <name evidence="2" type="ORF">GAB14E_3061</name>
</gene>
<name>A0A099KMB1_COLPS</name>
<dbReference type="RefSeq" id="WP_033082776.1">
    <property type="nucleotide sequence ID" value="NZ_JQEC01000039.1"/>
</dbReference>
<dbReference type="Pfam" id="PF18014">
    <property type="entry name" value="Acetyltransf_18"/>
    <property type="match status" value="1"/>
</dbReference>
<feature type="domain" description="N-acetyltransferase" evidence="1">
    <location>
        <begin position="140"/>
        <end position="272"/>
    </location>
</feature>
<sequence>MPSSKLNIRTMRQDEVAIALEWAKQEGWNPGINDAELFYQADPNGFFAGEVEGKLVAVGSAVVYDNSFAFCGLYIVAPEHRGKGYGLELTKHRLNYCANRNIGIDGVLENVEIYQRIGYLPFYQNKRYQFTASATVYDSTSISSITADDMPQLLTYDRQCFPAPRDNFIKAWVTQANGKSVLFKSNGKIQGFAVRRQCSEGYKIGPLFADNIDIAKQLLTALQNDISGESVLLDVPENNNDAVNLAESIGMTVIFATARMYQKGLPDICNEKIFGITTFELG</sequence>
<dbReference type="PROSITE" id="PS51186">
    <property type="entry name" value="GNAT"/>
    <property type="match status" value="2"/>
</dbReference>
<accession>A0A099KMB1</accession>
<dbReference type="InterPro" id="IPR000182">
    <property type="entry name" value="GNAT_dom"/>
</dbReference>
<dbReference type="CDD" id="cd04301">
    <property type="entry name" value="NAT_SF"/>
    <property type="match status" value="1"/>
</dbReference>
<dbReference type="Gene3D" id="3.40.630.90">
    <property type="match status" value="1"/>
</dbReference>
<proteinExistence type="predicted"/>
<dbReference type="PANTHER" id="PTHR47237">
    <property type="entry name" value="SLL0310 PROTEIN"/>
    <property type="match status" value="1"/>
</dbReference>
<dbReference type="GO" id="GO:0016747">
    <property type="term" value="F:acyltransferase activity, transferring groups other than amino-acyl groups"/>
    <property type="evidence" value="ECO:0007669"/>
    <property type="project" value="InterPro"/>
</dbReference>
<organism evidence="2 3">
    <name type="scientific">Colwellia psychrerythraea</name>
    <name type="common">Vibrio psychroerythus</name>
    <dbReference type="NCBI Taxonomy" id="28229"/>
    <lineage>
        <taxon>Bacteria</taxon>
        <taxon>Pseudomonadati</taxon>
        <taxon>Pseudomonadota</taxon>
        <taxon>Gammaproteobacteria</taxon>
        <taxon>Alteromonadales</taxon>
        <taxon>Colwelliaceae</taxon>
        <taxon>Colwellia</taxon>
    </lineage>
</organism>